<dbReference type="AlphaFoldDB" id="A0A2S7K276"/>
<organism evidence="2 3">
    <name type="scientific">Hyphococcus luteus</name>
    <dbReference type="NCBI Taxonomy" id="2058213"/>
    <lineage>
        <taxon>Bacteria</taxon>
        <taxon>Pseudomonadati</taxon>
        <taxon>Pseudomonadota</taxon>
        <taxon>Alphaproteobacteria</taxon>
        <taxon>Parvularculales</taxon>
        <taxon>Parvularculaceae</taxon>
        <taxon>Hyphococcus</taxon>
    </lineage>
</organism>
<dbReference type="EMBL" id="PJCH01000015">
    <property type="protein sequence ID" value="PQA86615.1"/>
    <property type="molecule type" value="Genomic_DNA"/>
</dbReference>
<accession>A0A2S7K276</accession>
<gene>
    <name evidence="2" type="ORF">CW354_18570</name>
</gene>
<feature type="transmembrane region" description="Helical" evidence="1">
    <location>
        <begin position="7"/>
        <end position="27"/>
    </location>
</feature>
<keyword evidence="1" id="KW-0472">Membrane</keyword>
<proteinExistence type="predicted"/>
<comment type="caution">
    <text evidence="2">The sequence shown here is derived from an EMBL/GenBank/DDBJ whole genome shotgun (WGS) entry which is preliminary data.</text>
</comment>
<dbReference type="OrthoDB" id="9154118at2"/>
<evidence type="ECO:0000313" key="3">
    <source>
        <dbReference type="Proteomes" id="UP000239504"/>
    </source>
</evidence>
<reference evidence="2 3" key="1">
    <citation type="submission" date="2017-12" db="EMBL/GenBank/DDBJ databases">
        <authorList>
            <person name="Hurst M.R.H."/>
        </authorList>
    </citation>
    <scope>NUCLEOTIDE SEQUENCE [LARGE SCALE GENOMIC DNA]</scope>
    <source>
        <strain evidence="2 3">SY-3-19</strain>
    </source>
</reference>
<keyword evidence="1" id="KW-1133">Transmembrane helix</keyword>
<dbReference type="Pfam" id="PF18926">
    <property type="entry name" value="DUF5676"/>
    <property type="match status" value="1"/>
</dbReference>
<dbReference type="InterPro" id="IPR044020">
    <property type="entry name" value="DUF5676"/>
</dbReference>
<protein>
    <submittedName>
        <fullName evidence="2">Uncharacterized protein</fullName>
    </submittedName>
</protein>
<feature type="transmembrane region" description="Helical" evidence="1">
    <location>
        <begin position="47"/>
        <end position="72"/>
    </location>
</feature>
<dbReference type="Proteomes" id="UP000239504">
    <property type="component" value="Unassembled WGS sequence"/>
</dbReference>
<keyword evidence="1" id="KW-0812">Transmembrane</keyword>
<keyword evidence="3" id="KW-1185">Reference proteome</keyword>
<evidence type="ECO:0000313" key="2">
    <source>
        <dbReference type="EMBL" id="PQA86615.1"/>
    </source>
</evidence>
<name>A0A2S7K276_9PROT</name>
<evidence type="ECO:0000256" key="1">
    <source>
        <dbReference type="SAM" id="Phobius"/>
    </source>
</evidence>
<sequence>MRIVPVGHALSIFFVITFAICIGWGLVTPPAMHMHEAWEMMMPGFHWVSFPAFLIGLVWAYVYGWYTTIVFVPLYNLFNKRGAAE</sequence>